<dbReference type="Gene3D" id="3.40.50.720">
    <property type="entry name" value="NAD(P)-binding Rossmann-like Domain"/>
    <property type="match status" value="1"/>
</dbReference>
<dbReference type="Pfam" id="PF02423">
    <property type="entry name" value="OCD_Mu_crystall"/>
    <property type="match status" value="1"/>
</dbReference>
<dbReference type="EMBL" id="CP104694">
    <property type="protein sequence ID" value="UXI70474.1"/>
    <property type="molecule type" value="Genomic_DNA"/>
</dbReference>
<dbReference type="InterPro" id="IPR003462">
    <property type="entry name" value="ODC_Mu_crystall"/>
</dbReference>
<sequence length="333" mass="34381">MSTIQAGGTLLLTGHTLSRHLGAADYLAAVHDALVVMADASLQVPAVTHVLGEGGGVHVKTAASTRRAVIKINANFPGNPAHAGLPTIQGVVALVDNTDGRLLALMDSVEITAQRTAAVSAVAARQLARRDSTALGIIGCGLQARYHLAALRTLFPFLDLYLHDVDDTRVTAVANQAGNDLRVHACATPGAVARAADVLVTCTPSRRPLVHAADVKPGSFIAATGADSPDKQELAPDVLKMARVVTDSLAQAAQMGDLHHAISAGVVRESDIHAELADVVSGRTAGRSNATECFVLDSTGVAVSDLAAANLAYARCQADPAVPRIAFAQMARE</sequence>
<dbReference type="Proteomes" id="UP001064632">
    <property type="component" value="Chromosome"/>
</dbReference>
<dbReference type="PANTHER" id="PTHR13812">
    <property type="entry name" value="KETIMINE REDUCTASE MU-CRYSTALLIN"/>
    <property type="match status" value="1"/>
</dbReference>
<dbReference type="PANTHER" id="PTHR13812:SF19">
    <property type="entry name" value="KETIMINE REDUCTASE MU-CRYSTALLIN"/>
    <property type="match status" value="1"/>
</dbReference>
<dbReference type="RefSeq" id="WP_261697422.1">
    <property type="nucleotide sequence ID" value="NZ_CP104694.1"/>
</dbReference>
<dbReference type="InterPro" id="IPR036291">
    <property type="entry name" value="NAD(P)-bd_dom_sf"/>
</dbReference>
<dbReference type="SUPFAM" id="SSF51735">
    <property type="entry name" value="NAD(P)-binding Rossmann-fold domains"/>
    <property type="match status" value="1"/>
</dbReference>
<gene>
    <name evidence="1" type="ORF">N4264_12805</name>
</gene>
<keyword evidence="2" id="KW-1185">Reference proteome</keyword>
<evidence type="ECO:0000313" key="1">
    <source>
        <dbReference type="EMBL" id="UXI70474.1"/>
    </source>
</evidence>
<name>A0ABY6BKD2_9GAMM</name>
<reference evidence="1" key="1">
    <citation type="submission" date="2022-09" db="EMBL/GenBank/DDBJ databases">
        <title>Tahibacter sp. nov., isolated from a fresh water.</title>
        <authorList>
            <person name="Baek J.H."/>
            <person name="Lee J.K."/>
            <person name="Kim J.M."/>
            <person name="Jeon C.O."/>
        </authorList>
    </citation>
    <scope>NUCLEOTIDE SEQUENCE</scope>
    <source>
        <strain evidence="1">W38</strain>
    </source>
</reference>
<organism evidence="1 2">
    <name type="scientific">Tahibacter amnicola</name>
    <dbReference type="NCBI Taxonomy" id="2976241"/>
    <lineage>
        <taxon>Bacteria</taxon>
        <taxon>Pseudomonadati</taxon>
        <taxon>Pseudomonadota</taxon>
        <taxon>Gammaproteobacteria</taxon>
        <taxon>Lysobacterales</taxon>
        <taxon>Rhodanobacteraceae</taxon>
        <taxon>Tahibacter</taxon>
    </lineage>
</organism>
<dbReference type="Gene3D" id="3.30.1780.10">
    <property type="entry name" value="ornithine cyclodeaminase, domain 1"/>
    <property type="match status" value="1"/>
</dbReference>
<evidence type="ECO:0000313" key="2">
    <source>
        <dbReference type="Proteomes" id="UP001064632"/>
    </source>
</evidence>
<accession>A0ABY6BKD2</accession>
<proteinExistence type="predicted"/>
<dbReference type="InterPro" id="IPR023401">
    <property type="entry name" value="ODC_N"/>
</dbReference>
<dbReference type="PIRSF" id="PIRSF001439">
    <property type="entry name" value="CryM"/>
    <property type="match status" value="1"/>
</dbReference>
<protein>
    <submittedName>
        <fullName evidence="1">Ornithine cyclodeaminase family protein</fullName>
    </submittedName>
</protein>